<dbReference type="InterPro" id="IPR036709">
    <property type="entry name" value="Autotransporte_beta_dom_sf"/>
</dbReference>
<dbReference type="HOGENOM" id="CLU_005887_2_0_4"/>
<dbReference type="eggNOG" id="COG4625">
    <property type="taxonomic scope" value="Bacteria"/>
</dbReference>
<dbReference type="eggNOG" id="COG3210">
    <property type="taxonomic scope" value="Bacteria"/>
</dbReference>
<reference evidence="8 9" key="1">
    <citation type="journal article" date="2014" name="Genome Announc.">
        <title>Draft Genome Sequence of Advenella kashmirensis Strain W13003, a Polycyclic Aromatic Hydrocarbon-Degrading Bacterium.</title>
        <authorList>
            <person name="Wang X."/>
            <person name="Jin D."/>
            <person name="Zhou L."/>
            <person name="Wu L."/>
            <person name="An W."/>
            <person name="Zhao L."/>
        </authorList>
    </citation>
    <scope>NUCLEOTIDE SEQUENCE [LARGE SCALE GENOMIC DNA]</scope>
    <source>
        <strain evidence="8 9">W13003</strain>
    </source>
</reference>
<dbReference type="Proteomes" id="UP000018733">
    <property type="component" value="Unassembled WGS sequence"/>
</dbReference>
<dbReference type="GO" id="GO:0004252">
    <property type="term" value="F:serine-type endopeptidase activity"/>
    <property type="evidence" value="ECO:0007669"/>
    <property type="project" value="UniProtKB-UniRule"/>
</dbReference>
<dbReference type="EMBL" id="AYXT01000012">
    <property type="protein sequence ID" value="ETF01411.1"/>
    <property type="molecule type" value="Genomic_DNA"/>
</dbReference>
<dbReference type="NCBIfam" id="TIGR02601">
    <property type="entry name" value="autotrns_rpt"/>
    <property type="match status" value="2"/>
</dbReference>
<gene>
    <name evidence="8" type="ORF">W822_18265</name>
</gene>
<evidence type="ECO:0000256" key="5">
    <source>
        <dbReference type="PROSITE-ProRule" id="PRU01240"/>
    </source>
</evidence>
<organism evidence="8 9">
    <name type="scientific">Advenella kashmirensis W13003</name>
    <dbReference type="NCBI Taxonomy" id="1424334"/>
    <lineage>
        <taxon>Bacteria</taxon>
        <taxon>Pseudomonadati</taxon>
        <taxon>Pseudomonadota</taxon>
        <taxon>Betaproteobacteria</taxon>
        <taxon>Burkholderiales</taxon>
        <taxon>Alcaligenaceae</taxon>
    </lineage>
</organism>
<dbReference type="SMART" id="SM00869">
    <property type="entry name" value="Autotransporter"/>
    <property type="match status" value="1"/>
</dbReference>
<dbReference type="InterPro" id="IPR000209">
    <property type="entry name" value="Peptidase_S8/S53_dom"/>
</dbReference>
<comment type="similarity">
    <text evidence="5">Belongs to the peptidase S8 family.</text>
</comment>
<keyword evidence="3 5" id="KW-0378">Hydrolase</keyword>
<dbReference type="InterPro" id="IPR013425">
    <property type="entry name" value="Autotrns_rpt"/>
</dbReference>
<dbReference type="PROSITE" id="PS51208">
    <property type="entry name" value="AUTOTRANSPORTER"/>
    <property type="match status" value="1"/>
</dbReference>
<evidence type="ECO:0000259" key="7">
    <source>
        <dbReference type="PROSITE" id="PS51208"/>
    </source>
</evidence>
<feature type="signal peptide" evidence="6">
    <location>
        <begin position="1"/>
        <end position="26"/>
    </location>
</feature>
<dbReference type="PANTHER" id="PTHR35037">
    <property type="entry name" value="C-TERMINAL REGION OF AIDA-LIKE PROTEIN"/>
    <property type="match status" value="1"/>
</dbReference>
<keyword evidence="9" id="KW-1185">Reference proteome</keyword>
<dbReference type="InterPro" id="IPR012332">
    <property type="entry name" value="Autotransporter_pectin_lyase_C"/>
</dbReference>
<accession>V8QN55</accession>
<evidence type="ECO:0000313" key="9">
    <source>
        <dbReference type="Proteomes" id="UP000018733"/>
    </source>
</evidence>
<dbReference type="Pfam" id="PF12951">
    <property type="entry name" value="PATR"/>
    <property type="match status" value="2"/>
</dbReference>
<dbReference type="AlphaFoldDB" id="V8QN55"/>
<dbReference type="PANTHER" id="PTHR35037:SF3">
    <property type="entry name" value="C-TERMINAL REGION OF AIDA-LIKE PROTEIN"/>
    <property type="match status" value="1"/>
</dbReference>
<dbReference type="Gene3D" id="3.40.50.200">
    <property type="entry name" value="Peptidase S8/S53 domain"/>
    <property type="match status" value="1"/>
</dbReference>
<dbReference type="InterPro" id="IPR036852">
    <property type="entry name" value="Peptidase_S8/S53_dom_sf"/>
</dbReference>
<dbReference type="SUPFAM" id="SSF51126">
    <property type="entry name" value="Pectin lyase-like"/>
    <property type="match status" value="2"/>
</dbReference>
<evidence type="ECO:0000313" key="8">
    <source>
        <dbReference type="EMBL" id="ETF01411.1"/>
    </source>
</evidence>
<dbReference type="Pfam" id="PF00082">
    <property type="entry name" value="Peptidase_S8"/>
    <property type="match status" value="1"/>
</dbReference>
<feature type="active site" description="Charge relay system" evidence="5">
    <location>
        <position position="89"/>
    </location>
</feature>
<evidence type="ECO:0000256" key="1">
    <source>
        <dbReference type="ARBA" id="ARBA00022670"/>
    </source>
</evidence>
<dbReference type="PROSITE" id="PS00137">
    <property type="entry name" value="SUBTILASE_HIS"/>
    <property type="match status" value="1"/>
</dbReference>
<dbReference type="OrthoDB" id="5760545at2"/>
<dbReference type="PROSITE" id="PS51892">
    <property type="entry name" value="SUBTILASE"/>
    <property type="match status" value="1"/>
</dbReference>
<sequence>MKCLFRYKALHVHTLVALLCGGSAFAPIHDATASERKSNTQIFTPKARGDREGFRTSEFFANWGLNLHKFDAAYASGATGQHVKVGQLDNPLYVAHPELAGINFSPVGSFPLATKPKFDAGTGKPAYHGMHVAGIIAARKDGKGMHGGAFGATDFVAGDFTQLYDAYLQAGESLSKLGQTIVDSGADFINHSYGYNFGNYAFPVTLPDGKTGAHGPDIRHMQQYRNNAHIEFSSANGVVNVSSAGNDRYYAAFTAAFNKYDARPRLFRGIGNATGINSIPYLNFRAQDLSDENWSRIEKGIVSAVILNGTNDINSYSNICGISKYWCIGTAGGMLAEPDKAYATALPSLPHSVDYYYPDASGQKYIYEQLTGNISSDKYRILSLAVTSKAPPGSPESVVMDPKNLQPVYRMAMGTSMAAPTLTAGLAVTKSRFPYLQNWQIRDIVLSTAQDLGAPGIDRVYGWGAMDLEAAMGGPRALFALRRDYLEKLEKYETEAADKYNPVVAQADYYATQAYELKLQMIENAKRADEAEKAGNKDEAARLLAVNKQLAPQEAAFRRQAYEHELTRIQPNNVADTPENAFEYINFVVDIPGKKSETCAADACVADAWTNDISGPGGLEKKGKGLLALAGNNRYTGGTKIADGVLQFGIGGTSGSVTGDIINNSSLVFARSDEWAYKDSISGSGDVSILGGGTFRLQGANTYSGLTHVYDGRFAVDGSAASRAIVYGGGIVSGNGRVGGLHVRRDGIVSPGNSIGTLTVAKSDAAGTGNAVFEPHSRLAIEIDGQGHHDVLKVENEAQIHGGLVDVGIASLSRPQLAQQLRQSTHKPYTILTAGAGVTGTFDHARLDMNLPFIAAGLRYSPQTVGLTLGRNNLAFYDVGQTHNQKQIGSGIESLTPGLPLYDALLTSASRQEAIDSLQQLSSVDIHASLKQVLISDTRFMREAVLGRVGNISVPTGGAGVDREPLAVASTNVWGKVLGSWQKHKGDGNAARLDRNTGGLIFGVDHLFNPNWRAGALVGLSNSSLKSDHASAKVDSYQLGAYAATEHDRLGLRVGATLAHHEITTRRAGYFDMISRNEADYSANSLQVYGELGYKFAANAVVIEPFVNSAYTHLRTSAFEEDGDASVASGKRQSANVVSNTLGARISNTIESGSGTEFRLSGMIGWNYNFGDIDPVASVKYQGGKTFDARGTPISRSAFVTELGVQAAFKKSLSGGLYYDGRFGKKVSDHALSLGIRYTF</sequence>
<dbReference type="STRING" id="1424334.W822_18265"/>
<dbReference type="InterPro" id="IPR011050">
    <property type="entry name" value="Pectin_lyase_fold/virulence"/>
</dbReference>
<protein>
    <recommendedName>
        <fullName evidence="7">Autotransporter domain-containing protein</fullName>
    </recommendedName>
</protein>
<feature type="domain" description="Autotransporter" evidence="7">
    <location>
        <begin position="966"/>
        <end position="1240"/>
    </location>
</feature>
<dbReference type="Gene3D" id="2.40.128.130">
    <property type="entry name" value="Autotransporter beta-domain"/>
    <property type="match status" value="1"/>
</dbReference>
<feature type="chain" id="PRO_5004771858" description="Autotransporter domain-containing protein" evidence="6">
    <location>
        <begin position="27"/>
        <end position="1240"/>
    </location>
</feature>
<keyword evidence="1 5" id="KW-0645">Protease</keyword>
<evidence type="ECO:0000256" key="3">
    <source>
        <dbReference type="ARBA" id="ARBA00022801"/>
    </source>
</evidence>
<dbReference type="PATRIC" id="fig|1424334.3.peg.3668"/>
<dbReference type="InterPro" id="IPR005546">
    <property type="entry name" value="Autotransporte_beta"/>
</dbReference>
<dbReference type="InterPro" id="IPR051551">
    <property type="entry name" value="Autotransporter_adhesion"/>
</dbReference>
<dbReference type="eggNOG" id="COG1404">
    <property type="taxonomic scope" value="Bacteria"/>
</dbReference>
<feature type="active site" description="Charge relay system" evidence="5">
    <location>
        <position position="128"/>
    </location>
</feature>
<evidence type="ECO:0000256" key="6">
    <source>
        <dbReference type="SAM" id="SignalP"/>
    </source>
</evidence>
<evidence type="ECO:0000256" key="4">
    <source>
        <dbReference type="ARBA" id="ARBA00022825"/>
    </source>
</evidence>
<dbReference type="InterPro" id="IPR006315">
    <property type="entry name" value="OM_autotransptr_brl_dom"/>
</dbReference>
<dbReference type="GO" id="GO:0006508">
    <property type="term" value="P:proteolysis"/>
    <property type="evidence" value="ECO:0007669"/>
    <property type="project" value="UniProtKB-KW"/>
</dbReference>
<name>V8QN55_9BURK</name>
<evidence type="ECO:0000256" key="2">
    <source>
        <dbReference type="ARBA" id="ARBA00022729"/>
    </source>
</evidence>
<dbReference type="Pfam" id="PF03797">
    <property type="entry name" value="Autotransporter"/>
    <property type="match status" value="1"/>
</dbReference>
<dbReference type="SUPFAM" id="SSF52743">
    <property type="entry name" value="Subtilisin-like"/>
    <property type="match status" value="1"/>
</dbReference>
<dbReference type="SUPFAM" id="SSF103515">
    <property type="entry name" value="Autotransporter"/>
    <property type="match status" value="1"/>
</dbReference>
<dbReference type="Gene3D" id="2.160.20.20">
    <property type="match status" value="1"/>
</dbReference>
<proteinExistence type="inferred from homology"/>
<dbReference type="RefSeq" id="WP_024006585.1">
    <property type="nucleotide sequence ID" value="NZ_KI650981.1"/>
</dbReference>
<keyword evidence="4 5" id="KW-0720">Serine protease</keyword>
<dbReference type="InterPro" id="IPR022398">
    <property type="entry name" value="Peptidase_S8_His-AS"/>
</dbReference>
<dbReference type="GO" id="GO:0019867">
    <property type="term" value="C:outer membrane"/>
    <property type="evidence" value="ECO:0007669"/>
    <property type="project" value="InterPro"/>
</dbReference>
<keyword evidence="2 6" id="KW-0732">Signal</keyword>
<dbReference type="InterPro" id="IPR015500">
    <property type="entry name" value="Peptidase_S8_subtilisin-rel"/>
</dbReference>
<dbReference type="NCBIfam" id="TIGR01414">
    <property type="entry name" value="autotrans_barl"/>
    <property type="match status" value="1"/>
</dbReference>
<comment type="caution">
    <text evidence="8">The sequence shown here is derived from an EMBL/GenBank/DDBJ whole genome shotgun (WGS) entry which is preliminary data.</text>
</comment>
<dbReference type="PRINTS" id="PR00723">
    <property type="entry name" value="SUBTILISIN"/>
</dbReference>
<feature type="active site" description="Charge relay system" evidence="5">
    <location>
        <position position="416"/>
    </location>
</feature>